<evidence type="ECO:0000313" key="3">
    <source>
        <dbReference type="Proteomes" id="UP000708208"/>
    </source>
</evidence>
<name>A0A8J2KI33_9HEXA</name>
<comment type="caution">
    <text evidence="2">The sequence shown here is derived from an EMBL/GenBank/DDBJ whole genome shotgun (WGS) entry which is preliminary data.</text>
</comment>
<evidence type="ECO:0000313" key="2">
    <source>
        <dbReference type="EMBL" id="CAG7785304.1"/>
    </source>
</evidence>
<organism evidence="2 3">
    <name type="scientific">Allacma fusca</name>
    <dbReference type="NCBI Taxonomy" id="39272"/>
    <lineage>
        <taxon>Eukaryota</taxon>
        <taxon>Metazoa</taxon>
        <taxon>Ecdysozoa</taxon>
        <taxon>Arthropoda</taxon>
        <taxon>Hexapoda</taxon>
        <taxon>Collembola</taxon>
        <taxon>Symphypleona</taxon>
        <taxon>Sminthuridae</taxon>
        <taxon>Allacma</taxon>
    </lineage>
</organism>
<dbReference type="EMBL" id="CAJVCH010262246">
    <property type="protein sequence ID" value="CAG7734080.1"/>
    <property type="molecule type" value="Genomic_DNA"/>
</dbReference>
<keyword evidence="3" id="KW-1185">Reference proteome</keyword>
<proteinExistence type="predicted"/>
<evidence type="ECO:0000313" key="1">
    <source>
        <dbReference type="EMBL" id="CAG7734080.1"/>
    </source>
</evidence>
<accession>A0A8J2KI33</accession>
<protein>
    <submittedName>
        <fullName evidence="2">Uncharacterized protein</fullName>
    </submittedName>
</protein>
<feature type="non-terminal residue" evidence="2">
    <location>
        <position position="22"/>
    </location>
</feature>
<dbReference type="EMBL" id="CAJVCH010293492">
    <property type="protein sequence ID" value="CAG7785304.1"/>
    <property type="molecule type" value="Genomic_DNA"/>
</dbReference>
<dbReference type="Proteomes" id="UP000708208">
    <property type="component" value="Unassembled WGS sequence"/>
</dbReference>
<dbReference type="AlphaFoldDB" id="A0A8J2KI33"/>
<sequence length="22" mass="2393">MPHIFIAQTTDVYLAVGNATET</sequence>
<gene>
    <name evidence="1" type="ORF">AFUS01_LOCUS22484</name>
    <name evidence="2" type="ORF">AFUS01_LOCUS23936</name>
</gene>
<reference evidence="2" key="1">
    <citation type="submission" date="2021-06" db="EMBL/GenBank/DDBJ databases">
        <authorList>
            <person name="Hodson N. C."/>
            <person name="Mongue J. A."/>
            <person name="Jaron S. K."/>
        </authorList>
    </citation>
    <scope>NUCLEOTIDE SEQUENCE</scope>
</reference>